<sequence length="1169" mass="131245">MKQKLRTCFCLLLLMAFSINMFAQKRITINVNKVSLDVFFQELRKKTGVEFVYSELQAKDLQPITLVAKNESLENILKKLLNNSKYTYTLKNKAVLIVSKEEAKAIDNQTHKDSKLLVKGAVVDVKGNSLARATVKVPGSTAFTMTDNNGLFNISVNEDEKQIQVSSVGFQTQLVNIEGKPKVNIILKDGTNNLDDVVVVAYGTTTKREQTGSISVVTAKEIADVPSSSVANLLQGRIAGMDVTNMSGSPGSGGTAIVIRGYNSLDVEQERRYSAPLWVIDGVPMNTFTSPITGTNLLSDLNPDMIESIQVLKDASSAAIYGSRAANGVILVTTKKGKSGQKATFAFNASQSLSILPRLPTITTGRGERWHRMQAIRHTYEPYFDFDSYSYKIPQSLKEVYEKGGSLDGYFVPRANSTANQGNIYQDSLNNFYNNSTNFFPLFFETAKVTNANFQTYGGSETMNYGIGLGYYKEDGILKGTGYNRIDFNTNMQVKPVKNTLVDARINFTTGARKRGTPSQVSSLRSAPLIETIPGDPLQLSSLYPSGDSPVWEEVRKKLEGTEETNRSFRIRSNLKLSYKFFKDFEISSSGALDYSLERRNFFTPSYLDVSGKGRNNSMGEQGINLMILNENLLTYRKNWDDHNFTILAGQSFQFDQNDYNGGFAMNTPSDLIWYASTLLPQYTKDILGTSETIVPLQRYMSDMSQKTLLSWFGRVEYNYKKRYLLSMAFRKDGSSVFGDNNKWGTFPSIGAGYNFSEDINWKPMNFGKIRFSWGRSGLQFYSPYLALGILQPSDPFQGEGTLEPQWHDGLYNEKLTWEQTDQYDIGLDLDFFDSRLSVVADYYSRFTDRLLDVVPLPYYNVYGSQWRNAAAISNEGLELLVKYEVFRKNDLYWKISLNAARNWNRFAKSYGNYAEANYNIGKISRILGKPLNGILAVQTNGIVQAQNELDYYYNSEGVKYYLGGLKDYARPGDWKVKDVDGDGLLGSGDYTYAGSALPIMSGGVGSEFKYKNFDLNFLFSFQIGRHILNLQPGNTLVTGSKKIFIHPLLIDLSNVSMWKGPGDQASYPENKFYDGAKFPSFTLGSDYYVQNVSWTKLKSLVFGYNWKNEWLKKAGIQQLRFFGSAENLFTLTNYNGMDPEVVDLANGIDDGTAYPLARKLTFGVTLKF</sequence>
<gene>
    <name evidence="1" type="ORF">J2X78_000874</name>
</gene>
<dbReference type="EMBL" id="JAVDTF010000001">
    <property type="protein sequence ID" value="MDR6782322.1"/>
    <property type="molecule type" value="Genomic_DNA"/>
</dbReference>
<accession>A0ACC6KSY1</accession>
<reference evidence="1" key="1">
    <citation type="submission" date="2023-07" db="EMBL/GenBank/DDBJ databases">
        <title>Sorghum-associated microbial communities from plants grown in Nebraska, USA.</title>
        <authorList>
            <person name="Schachtman D."/>
        </authorList>
    </citation>
    <scope>NUCLEOTIDE SEQUENCE</scope>
    <source>
        <strain evidence="1">2697</strain>
    </source>
</reference>
<proteinExistence type="predicted"/>
<protein>
    <submittedName>
        <fullName evidence="1">TonB-linked SusC/RagA family outer membrane protein</fullName>
    </submittedName>
</protein>
<keyword evidence="2" id="KW-1185">Reference proteome</keyword>
<evidence type="ECO:0000313" key="2">
    <source>
        <dbReference type="Proteomes" id="UP001246858"/>
    </source>
</evidence>
<dbReference type="Proteomes" id="UP001246858">
    <property type="component" value="Unassembled WGS sequence"/>
</dbReference>
<evidence type="ECO:0000313" key="1">
    <source>
        <dbReference type="EMBL" id="MDR6782322.1"/>
    </source>
</evidence>
<organism evidence="1 2">
    <name type="scientific">Pedobacter africanus</name>
    <dbReference type="NCBI Taxonomy" id="151894"/>
    <lineage>
        <taxon>Bacteria</taxon>
        <taxon>Pseudomonadati</taxon>
        <taxon>Bacteroidota</taxon>
        <taxon>Sphingobacteriia</taxon>
        <taxon>Sphingobacteriales</taxon>
        <taxon>Sphingobacteriaceae</taxon>
        <taxon>Pedobacter</taxon>
    </lineage>
</organism>
<comment type="caution">
    <text evidence="1">The sequence shown here is derived from an EMBL/GenBank/DDBJ whole genome shotgun (WGS) entry which is preliminary data.</text>
</comment>
<name>A0ACC6KSY1_9SPHI</name>